<dbReference type="InterPro" id="IPR021115">
    <property type="entry name" value="Pyridoxal-P_BS"/>
</dbReference>
<dbReference type="SUPFAM" id="SSF53383">
    <property type="entry name" value="PLP-dependent transferases"/>
    <property type="match status" value="1"/>
</dbReference>
<evidence type="ECO:0000256" key="4">
    <source>
        <dbReference type="ARBA" id="ARBA00022898"/>
    </source>
</evidence>
<dbReference type="EMBL" id="JBHLVO010000029">
    <property type="protein sequence ID" value="MFC0274035.1"/>
    <property type="molecule type" value="Genomic_DNA"/>
</dbReference>
<keyword evidence="3" id="KW-0210">Decarboxylase</keyword>
<dbReference type="InterPro" id="IPR015422">
    <property type="entry name" value="PyrdxlP-dep_Trfase_small"/>
</dbReference>
<evidence type="ECO:0000256" key="3">
    <source>
        <dbReference type="ARBA" id="ARBA00022793"/>
    </source>
</evidence>
<dbReference type="CDD" id="cd06450">
    <property type="entry name" value="DOPA_deC_like"/>
    <property type="match status" value="1"/>
</dbReference>
<name>A0ABV6GK22_9BACI</name>
<keyword evidence="4 6" id="KW-0663">Pyridoxal phosphate</keyword>
<keyword evidence="8" id="KW-1185">Reference proteome</keyword>
<organism evidence="7 8">
    <name type="scientific">Metabacillus herbersteinensis</name>
    <dbReference type="NCBI Taxonomy" id="283816"/>
    <lineage>
        <taxon>Bacteria</taxon>
        <taxon>Bacillati</taxon>
        <taxon>Bacillota</taxon>
        <taxon>Bacilli</taxon>
        <taxon>Bacillales</taxon>
        <taxon>Bacillaceae</taxon>
        <taxon>Metabacillus</taxon>
    </lineage>
</organism>
<dbReference type="Gene3D" id="3.40.640.10">
    <property type="entry name" value="Type I PLP-dependent aspartate aminotransferase-like (Major domain)"/>
    <property type="match status" value="1"/>
</dbReference>
<dbReference type="Pfam" id="PF00282">
    <property type="entry name" value="Pyridoxal_deC"/>
    <property type="match status" value="1"/>
</dbReference>
<comment type="caution">
    <text evidence="7">The sequence shown here is derived from an EMBL/GenBank/DDBJ whole genome shotgun (WGS) entry which is preliminary data.</text>
</comment>
<evidence type="ECO:0000256" key="5">
    <source>
        <dbReference type="ARBA" id="ARBA00023239"/>
    </source>
</evidence>
<dbReference type="Proteomes" id="UP001589854">
    <property type="component" value="Unassembled WGS sequence"/>
</dbReference>
<dbReference type="PANTHER" id="PTHR45677:SF8">
    <property type="entry name" value="CYSTEINE SULFINIC ACID DECARBOXYLASE"/>
    <property type="match status" value="1"/>
</dbReference>
<comment type="cofactor">
    <cofactor evidence="1 6">
        <name>pyridoxal 5'-phosphate</name>
        <dbReference type="ChEBI" id="CHEBI:597326"/>
    </cofactor>
</comment>
<keyword evidence="5 6" id="KW-0456">Lyase</keyword>
<dbReference type="Gene3D" id="3.90.1150.10">
    <property type="entry name" value="Aspartate Aminotransferase, domain 1"/>
    <property type="match status" value="1"/>
</dbReference>
<sequence length="508" mass="57677">MNSFNKWFLSSASNGLENYHQFMTEAVKIVETHYKSLGKPYEHIDTCDIQKNIKKHVKFENEGKSSDAVLTSMQHLVMDHSLHISHPGAMAHLHCPPMIPALAAEVIISALNQSMDSWDQSPVATYIEDGVIQEMIKEIDYPNDASGVFTSGGTQSNYMALLLARNEYCSNHFSINVSKQGLPMEAKKLRIFCSEKAHFTVQQSAAQLGLGMDSVVSIKTNERYEICTDALDEEIAKVKQQGNLPFAVVATIGTTDFGSIDSLGKICKLTDRENIWLHADAAYGGALLFSNQYSHLISHLKKADSITMDFHKWFYQPVSCGAFFVKNTSSFEHIQLHADYLNPEEDTHLHLVDRSIQTTKRFDALKVWMTFQTVGKQEFGDMIDHTIKMAKQTADYLQKRTDIEALNNPVMNAIVFRYLPKVIYTDNQEQKLYENDINQSILQLLYEQGQLIMAKTKFEGKSYLKLTMLNPLITFDETVNRLDEVINLGKELEKKEEQLRERSVIGSF</sequence>
<dbReference type="PANTHER" id="PTHR45677">
    <property type="entry name" value="GLUTAMATE DECARBOXYLASE-RELATED"/>
    <property type="match status" value="1"/>
</dbReference>
<evidence type="ECO:0000256" key="1">
    <source>
        <dbReference type="ARBA" id="ARBA00001933"/>
    </source>
</evidence>
<dbReference type="RefSeq" id="WP_378937893.1">
    <property type="nucleotide sequence ID" value="NZ_JBHLVO010000029.1"/>
</dbReference>
<dbReference type="InterPro" id="IPR015421">
    <property type="entry name" value="PyrdxlP-dep_Trfase_major"/>
</dbReference>
<evidence type="ECO:0000313" key="8">
    <source>
        <dbReference type="Proteomes" id="UP001589854"/>
    </source>
</evidence>
<dbReference type="InterPro" id="IPR002129">
    <property type="entry name" value="PyrdxlP-dep_de-COase"/>
</dbReference>
<dbReference type="InterPro" id="IPR015424">
    <property type="entry name" value="PyrdxlP-dep_Trfase"/>
</dbReference>
<gene>
    <name evidence="7" type="ORF">ACFFIX_22030</name>
</gene>
<protein>
    <submittedName>
        <fullName evidence="7">Pyridoxal phosphate-dependent decarboxylase family protein</fullName>
    </submittedName>
</protein>
<dbReference type="PROSITE" id="PS00392">
    <property type="entry name" value="DDC_GAD_HDC_YDC"/>
    <property type="match status" value="1"/>
</dbReference>
<reference evidence="7 8" key="1">
    <citation type="submission" date="2024-09" db="EMBL/GenBank/DDBJ databases">
        <authorList>
            <person name="Sun Q."/>
            <person name="Mori K."/>
        </authorList>
    </citation>
    <scope>NUCLEOTIDE SEQUENCE [LARGE SCALE GENOMIC DNA]</scope>
    <source>
        <strain evidence="7 8">CCM 7228</strain>
    </source>
</reference>
<evidence type="ECO:0000313" key="7">
    <source>
        <dbReference type="EMBL" id="MFC0274035.1"/>
    </source>
</evidence>
<proteinExistence type="inferred from homology"/>
<evidence type="ECO:0000256" key="2">
    <source>
        <dbReference type="ARBA" id="ARBA00009533"/>
    </source>
</evidence>
<comment type="similarity">
    <text evidence="2 6">Belongs to the group II decarboxylase family.</text>
</comment>
<evidence type="ECO:0000256" key="6">
    <source>
        <dbReference type="RuleBase" id="RU000382"/>
    </source>
</evidence>
<dbReference type="Gene3D" id="1.20.1650.10">
    <property type="entry name" value="PLP-dependent transferases"/>
    <property type="match status" value="1"/>
</dbReference>
<accession>A0ABV6GK22</accession>